<dbReference type="EMBL" id="CP034752">
    <property type="protein sequence ID" value="QBH96224.1"/>
    <property type="molecule type" value="Genomic_DNA"/>
</dbReference>
<dbReference type="AlphaFoldDB" id="A0A411WJ61"/>
<feature type="transmembrane region" description="Helical" evidence="1">
    <location>
        <begin position="52"/>
        <end position="73"/>
    </location>
</feature>
<sequence length="399" mass="45591">MSWPKPAITSEKSLKPPKLKRWFIVLLIVLAVSALLIFLFKPQQSTTDEIISYLAVLTAEVIIWALVFSWRMFSHGLEVDRFESWEKEKQLIDLRWNNWASRHLVILSSHLMLPEGKSAKSFLVQSSDMPVNARQAVPLEFIQDDQLGNRQQQAISEMLFSQFATLSALPETQRIKVEILTSNNIFNPIKEDFYAAWQQLNLPHVTDLSVRKTFDFSAIEQWIDNPDHEVKLLLILQLEDIYSNMAFMASEFVSSLLLVDEQLAKTLTLTPVAQLLRPMMTDEKTVSDDLQQMHEIQLEMREAHHLWLTGFDNKPESDVVGYLSELNLDLGQSKEKSGSHYIDLYQGLPGKLNGWLALSLAVSALKQTGEAQLAASHIDNQIAFNLIYPLEDKKQKDKA</sequence>
<evidence type="ECO:0000256" key="1">
    <source>
        <dbReference type="SAM" id="Phobius"/>
    </source>
</evidence>
<evidence type="ECO:0000313" key="3">
    <source>
        <dbReference type="Proteomes" id="UP000293154"/>
    </source>
</evidence>
<organism evidence="2 3">
    <name type="scientific">Limnobaculum zhutongyuii</name>
    <dbReference type="NCBI Taxonomy" id="2498113"/>
    <lineage>
        <taxon>Bacteria</taxon>
        <taxon>Pseudomonadati</taxon>
        <taxon>Pseudomonadota</taxon>
        <taxon>Gammaproteobacteria</taxon>
        <taxon>Enterobacterales</taxon>
        <taxon>Budviciaceae</taxon>
        <taxon>Limnobaculum</taxon>
    </lineage>
</organism>
<proteinExistence type="predicted"/>
<dbReference type="Proteomes" id="UP000293154">
    <property type="component" value="Chromosome"/>
</dbReference>
<name>A0A411WJ61_9GAMM</name>
<feature type="transmembrane region" description="Helical" evidence="1">
    <location>
        <begin position="21"/>
        <end position="40"/>
    </location>
</feature>
<dbReference type="OrthoDB" id="6828340at2"/>
<gene>
    <name evidence="2" type="ORF">EKN56_07310</name>
</gene>
<keyword evidence="1" id="KW-0812">Transmembrane</keyword>
<dbReference type="KEGG" id="prag:EKN56_07310"/>
<keyword evidence="1" id="KW-1133">Transmembrane helix</keyword>
<protein>
    <submittedName>
        <fullName evidence="2">Uncharacterized protein</fullName>
    </submittedName>
</protein>
<reference evidence="2 3" key="1">
    <citation type="submission" date="2019-03" db="EMBL/GenBank/DDBJ databases">
        <title>Pragia sp. nov. isolated from the gut tract of Carduelis flavirostris.</title>
        <authorList>
            <person name="Ge Y."/>
        </authorList>
    </citation>
    <scope>NUCLEOTIDE SEQUENCE [LARGE SCALE GENOMIC DNA]</scope>
    <source>
        <strain evidence="2 3">CF-458</strain>
    </source>
</reference>
<keyword evidence="3" id="KW-1185">Reference proteome</keyword>
<evidence type="ECO:0000313" key="2">
    <source>
        <dbReference type="EMBL" id="QBH96224.1"/>
    </source>
</evidence>
<dbReference type="RefSeq" id="WP_130591172.1">
    <property type="nucleotide sequence ID" value="NZ_CP034752.1"/>
</dbReference>
<keyword evidence="1" id="KW-0472">Membrane</keyword>
<accession>A0A411WJ61</accession>